<dbReference type="GO" id="GO:0004022">
    <property type="term" value="F:alcohol dehydrogenase (NAD+) activity"/>
    <property type="evidence" value="ECO:0007669"/>
    <property type="project" value="UniProtKB-EC"/>
</dbReference>
<evidence type="ECO:0000256" key="7">
    <source>
        <dbReference type="ARBA" id="ARBA00023027"/>
    </source>
</evidence>
<evidence type="ECO:0000313" key="12">
    <source>
        <dbReference type="Proteomes" id="UP000184255"/>
    </source>
</evidence>
<dbReference type="Pfam" id="PF08240">
    <property type="entry name" value="ADH_N"/>
    <property type="match status" value="1"/>
</dbReference>
<dbReference type="VEuPathDB" id="FungiDB:FMAN_08411"/>
<evidence type="ECO:0000256" key="1">
    <source>
        <dbReference type="ARBA" id="ARBA00001947"/>
    </source>
</evidence>
<organism evidence="11 12">
    <name type="scientific">Fusarium mangiferae</name>
    <name type="common">Mango malformation disease fungus</name>
    <dbReference type="NCBI Taxonomy" id="192010"/>
    <lineage>
        <taxon>Eukaryota</taxon>
        <taxon>Fungi</taxon>
        <taxon>Dikarya</taxon>
        <taxon>Ascomycota</taxon>
        <taxon>Pezizomycotina</taxon>
        <taxon>Sordariomycetes</taxon>
        <taxon>Hypocreomycetidae</taxon>
        <taxon>Hypocreales</taxon>
        <taxon>Nectriaceae</taxon>
        <taxon>Fusarium</taxon>
        <taxon>Fusarium fujikuroi species complex</taxon>
    </lineage>
</organism>
<dbReference type="InterPro" id="IPR002328">
    <property type="entry name" value="ADH_Zn_CS"/>
</dbReference>
<dbReference type="InterPro" id="IPR013149">
    <property type="entry name" value="ADH-like_C"/>
</dbReference>
<protein>
    <recommendedName>
        <fullName evidence="3">alcohol dehydrogenase</fullName>
        <ecNumber evidence="3">1.1.1.1</ecNumber>
    </recommendedName>
</protein>
<feature type="domain" description="Alcohol dehydrogenase-like N-terminal" evidence="10">
    <location>
        <begin position="8"/>
        <end position="97"/>
    </location>
</feature>
<evidence type="ECO:0000259" key="9">
    <source>
        <dbReference type="Pfam" id="PF00107"/>
    </source>
</evidence>
<evidence type="ECO:0000256" key="3">
    <source>
        <dbReference type="ARBA" id="ARBA00013190"/>
    </source>
</evidence>
<dbReference type="PROSITE" id="PS00059">
    <property type="entry name" value="ADH_ZINC"/>
    <property type="match status" value="1"/>
</dbReference>
<dbReference type="GeneID" id="65087671"/>
<dbReference type="RefSeq" id="XP_041685479.1">
    <property type="nucleotide sequence ID" value="XM_041835302.1"/>
</dbReference>
<dbReference type="Pfam" id="PF00107">
    <property type="entry name" value="ADH_zinc_N"/>
    <property type="match status" value="1"/>
</dbReference>
<dbReference type="GO" id="GO:0008270">
    <property type="term" value="F:zinc ion binding"/>
    <property type="evidence" value="ECO:0007669"/>
    <property type="project" value="InterPro"/>
</dbReference>
<sequence>MAVGHMGPVGSILGHEGVGRIAAVGSYVQALDPTVEIGQRVGVAWTRDICGSCGFCTDLVHEGETRCEKALHSGKAYDGTFAQYTLVPLRYLARIPEGFDEIPDEEIAPILCSGVTAYKAVKGCHLTPGQWIVISGAGGGVGSLAVAFAHAMGYRVIAIDTGEDREANCKINGADHFIDIAKASPSVEVKKITGDKGAKAIVLAATSAAAYQQAFEMLGPFGTLMCISILPEDAKVYFHPLWMIQKGWKIIGSSVGTRSDILEALEFVKRRVVVPKVRQAELTELEQLMEAMSNGQVIHPNAFYDWISAKEVSVERKIRDKALGELYLLITFISYKLSRSITCPIKRLLGSVSRDDKSERHLAIMRVSSGFGLDPLLCRSMN</sequence>
<dbReference type="FunFam" id="3.40.50.720:FF:000039">
    <property type="entry name" value="Alcohol dehydrogenase AdhP"/>
    <property type="match status" value="1"/>
</dbReference>
<evidence type="ECO:0000256" key="8">
    <source>
        <dbReference type="RuleBase" id="RU361277"/>
    </source>
</evidence>
<evidence type="ECO:0000256" key="4">
    <source>
        <dbReference type="ARBA" id="ARBA00022723"/>
    </source>
</evidence>
<reference evidence="12" key="1">
    <citation type="journal article" date="2016" name="Genome Biol. Evol.">
        <title>Comparative 'omics' of the Fusarium fujikuroi species complex highlights differences in genetic potential and metabolite synthesis.</title>
        <authorList>
            <person name="Niehaus E.-M."/>
            <person name="Muensterkoetter M."/>
            <person name="Proctor R.H."/>
            <person name="Brown D.W."/>
            <person name="Sharon A."/>
            <person name="Idan Y."/>
            <person name="Oren-Young L."/>
            <person name="Sieber C.M."/>
            <person name="Novak O."/>
            <person name="Pencik A."/>
            <person name="Tarkowska D."/>
            <person name="Hromadova K."/>
            <person name="Freeman S."/>
            <person name="Maymon M."/>
            <person name="Elazar M."/>
            <person name="Youssef S.A."/>
            <person name="El-Shabrawy E.S.M."/>
            <person name="Shalaby A.B.A."/>
            <person name="Houterman P."/>
            <person name="Brock N.L."/>
            <person name="Burkhardt I."/>
            <person name="Tsavkelova E.A."/>
            <person name="Dickschat J.S."/>
            <person name="Galuszka P."/>
            <person name="Gueldener U."/>
            <person name="Tudzynski B."/>
        </authorList>
    </citation>
    <scope>NUCLEOTIDE SEQUENCE [LARGE SCALE GENOMIC DNA]</scope>
    <source>
        <strain evidence="12">MRC7560</strain>
    </source>
</reference>
<keyword evidence="12" id="KW-1185">Reference proteome</keyword>
<keyword evidence="6" id="KW-0560">Oxidoreductase</keyword>
<evidence type="ECO:0000313" key="11">
    <source>
        <dbReference type="EMBL" id="CVK98838.1"/>
    </source>
</evidence>
<comment type="similarity">
    <text evidence="2 8">Belongs to the zinc-containing alcohol dehydrogenase family.</text>
</comment>
<dbReference type="Gene3D" id="3.40.50.720">
    <property type="entry name" value="NAD(P)-binding Rossmann-like Domain"/>
    <property type="match status" value="1"/>
</dbReference>
<dbReference type="EMBL" id="FCQH01000009">
    <property type="protein sequence ID" value="CVK98838.1"/>
    <property type="molecule type" value="Genomic_DNA"/>
</dbReference>
<dbReference type="SUPFAM" id="SSF50129">
    <property type="entry name" value="GroES-like"/>
    <property type="match status" value="1"/>
</dbReference>
<keyword evidence="4 8" id="KW-0479">Metal-binding</keyword>
<dbReference type="EC" id="1.1.1.1" evidence="3"/>
<comment type="caution">
    <text evidence="11">The sequence shown here is derived from an EMBL/GenBank/DDBJ whole genome shotgun (WGS) entry which is preliminary data.</text>
</comment>
<dbReference type="AlphaFoldDB" id="A0A1L7TJH8"/>
<dbReference type="GO" id="GO:0005737">
    <property type="term" value="C:cytoplasm"/>
    <property type="evidence" value="ECO:0007669"/>
    <property type="project" value="TreeGrafter"/>
</dbReference>
<gene>
    <name evidence="11" type="ORF">FMAN_08411</name>
</gene>
<comment type="cofactor">
    <cofactor evidence="1 8">
        <name>Zn(2+)</name>
        <dbReference type="ChEBI" id="CHEBI:29105"/>
    </cofactor>
</comment>
<dbReference type="InterPro" id="IPR011032">
    <property type="entry name" value="GroES-like_sf"/>
</dbReference>
<feature type="domain" description="Alcohol dehydrogenase-like C-terminal" evidence="9">
    <location>
        <begin position="140"/>
        <end position="269"/>
    </location>
</feature>
<evidence type="ECO:0000256" key="6">
    <source>
        <dbReference type="ARBA" id="ARBA00023002"/>
    </source>
</evidence>
<dbReference type="InterPro" id="IPR013154">
    <property type="entry name" value="ADH-like_N"/>
</dbReference>
<keyword evidence="5 8" id="KW-0862">Zinc</keyword>
<evidence type="ECO:0000256" key="5">
    <source>
        <dbReference type="ARBA" id="ARBA00022833"/>
    </source>
</evidence>
<accession>A0A1L7TJH8</accession>
<dbReference type="SUPFAM" id="SSF51735">
    <property type="entry name" value="NAD(P)-binding Rossmann-fold domains"/>
    <property type="match status" value="1"/>
</dbReference>
<name>A0A1L7TJH8_FUSMA</name>
<keyword evidence="7" id="KW-0520">NAD</keyword>
<evidence type="ECO:0000256" key="2">
    <source>
        <dbReference type="ARBA" id="ARBA00008072"/>
    </source>
</evidence>
<dbReference type="InterPro" id="IPR036291">
    <property type="entry name" value="NAD(P)-bd_dom_sf"/>
</dbReference>
<proteinExistence type="inferred from homology"/>
<dbReference type="Proteomes" id="UP000184255">
    <property type="component" value="Unassembled WGS sequence"/>
</dbReference>
<dbReference type="PANTHER" id="PTHR42940:SF3">
    <property type="entry name" value="ALCOHOL DEHYDROGENASE 1-RELATED"/>
    <property type="match status" value="1"/>
</dbReference>
<evidence type="ECO:0000259" key="10">
    <source>
        <dbReference type="Pfam" id="PF08240"/>
    </source>
</evidence>
<dbReference type="Gene3D" id="3.90.180.10">
    <property type="entry name" value="Medium-chain alcohol dehydrogenases, catalytic domain"/>
    <property type="match status" value="1"/>
</dbReference>
<dbReference type="PANTHER" id="PTHR42940">
    <property type="entry name" value="ALCOHOL DEHYDROGENASE 1-RELATED"/>
    <property type="match status" value="1"/>
</dbReference>